<feature type="domain" description="Peptidase M16 C-terminal" evidence="11">
    <location>
        <begin position="209"/>
        <end position="391"/>
    </location>
</feature>
<dbReference type="STRING" id="1121015.GCA_000420545_02029"/>
<dbReference type="AlphaFoldDB" id="A0A091AYV9"/>
<dbReference type="OrthoDB" id="9811314at2"/>
<protein>
    <recommendedName>
        <fullName evidence="14">Peptidase M16</fullName>
    </recommendedName>
</protein>
<evidence type="ECO:0000256" key="6">
    <source>
        <dbReference type="ARBA" id="ARBA00022833"/>
    </source>
</evidence>
<evidence type="ECO:0000256" key="3">
    <source>
        <dbReference type="ARBA" id="ARBA00022670"/>
    </source>
</evidence>
<keyword evidence="4" id="KW-0479">Metal-binding</keyword>
<evidence type="ECO:0008006" key="14">
    <source>
        <dbReference type="Google" id="ProtNLM"/>
    </source>
</evidence>
<keyword evidence="9" id="KW-0732">Signal</keyword>
<dbReference type="Gene3D" id="3.30.830.10">
    <property type="entry name" value="Metalloenzyme, LuxS/M16 peptidase-like"/>
    <property type="match status" value="4"/>
</dbReference>
<proteinExistence type="inferred from homology"/>
<reference evidence="12 13" key="1">
    <citation type="submission" date="2013-09" db="EMBL/GenBank/DDBJ databases">
        <title>Genome sequencing of Arenimonas oryziterrae.</title>
        <authorList>
            <person name="Chen F."/>
            <person name="Wang G."/>
        </authorList>
    </citation>
    <scope>NUCLEOTIDE SEQUENCE [LARGE SCALE GENOMIC DNA]</scope>
    <source>
        <strain evidence="12 13">YC6267</strain>
    </source>
</reference>
<keyword evidence="13" id="KW-1185">Reference proteome</keyword>
<feature type="signal peptide" evidence="9">
    <location>
        <begin position="1"/>
        <end position="22"/>
    </location>
</feature>
<keyword evidence="6" id="KW-0862">Zinc</keyword>
<dbReference type="EMBL" id="AVCI01000004">
    <property type="protein sequence ID" value="KFN43859.1"/>
    <property type="molecule type" value="Genomic_DNA"/>
</dbReference>
<dbReference type="GO" id="GO:0046872">
    <property type="term" value="F:metal ion binding"/>
    <property type="evidence" value="ECO:0007669"/>
    <property type="project" value="UniProtKB-KW"/>
</dbReference>
<evidence type="ECO:0000256" key="4">
    <source>
        <dbReference type="ARBA" id="ARBA00022723"/>
    </source>
</evidence>
<dbReference type="InterPro" id="IPR011249">
    <property type="entry name" value="Metalloenz_LuxS/M16"/>
</dbReference>
<dbReference type="GO" id="GO:0004222">
    <property type="term" value="F:metalloendopeptidase activity"/>
    <property type="evidence" value="ECO:0007669"/>
    <property type="project" value="InterPro"/>
</dbReference>
<evidence type="ECO:0000256" key="5">
    <source>
        <dbReference type="ARBA" id="ARBA00022801"/>
    </source>
</evidence>
<dbReference type="InterPro" id="IPR007863">
    <property type="entry name" value="Peptidase_M16_C"/>
</dbReference>
<dbReference type="RefSeq" id="WP_022969644.1">
    <property type="nucleotide sequence ID" value="NZ_ATVD01000003.1"/>
</dbReference>
<dbReference type="PANTHER" id="PTHR43690">
    <property type="entry name" value="NARDILYSIN"/>
    <property type="match status" value="1"/>
</dbReference>
<evidence type="ECO:0000256" key="9">
    <source>
        <dbReference type="SAM" id="SignalP"/>
    </source>
</evidence>
<comment type="cofactor">
    <cofactor evidence="1">
        <name>Zn(2+)</name>
        <dbReference type="ChEBI" id="CHEBI:29105"/>
    </cofactor>
</comment>
<sequence length="952" mass="105436">MRVRVFYRFLLALLLLAGPALACASAPAAIPVPLDPEVRQGMLNNGLRYYLRRNDEPRGRAELRLVVRVGSALEDDHQRGLAHFLEHMAFNGTQRFPKNELVNTLQSAGVKFGGDLNAYTGFDKTVYQLQVPTRAKAYDNGLVVLREWAGNMSLTDADIEAERGVVLAELRSASGPSERVLRASLPRVFNGSRYADRLPIGNEASLRGFSAADLRRFHRDWYRPGLMAVIVVGDIDLDLTERRIHGLFGDLEEPVAAPTRPGRFTIPARSWAETMVLSEPELPMTSVRATLWVRPSGGVSTVDSFRRTLQQRLINRMLSLRLLELTDRPERPFLTASAGSSRLVAGYSQFAISATLAGDSPLVAARQILLEVERARRFGFTAGELERARREMQENYARAYAERKKTRSAAFADELVDLAAYGDAAPGIDWEYRQVSTWLPTLTLTEINEARGRGLQGDGQAPFLLVAGPPGEGRGMLPTDAQLATMIATLANEKIVAYEDRGNDAPLLAQRPVAGKRLATQRDAATGQWHLRYGNGLRVTLIPTDYRDDEILLSGLRPGGHLRYPDADARSAQYAAPVASSMGYGVFTPLQLQRKLQGSQVDVRTSIDDYAERIEGRARPAELRTLLELLTLKMTQPRRDPTRYEQFRQQLGGVFAGFRNSPQALFEDRLYARYYDAHPRAMRLGQPEDVAQIDLDRALAIYRERLGNADGFEFVLVGKFDPKTVLPLLDTYLGGLPGQRGGAGFVDRGVRPYREGGSETQRLGNDAKASLIVTYAGDTAAGADAALRKTALVDILQQRLLEEIREDMGSAYAPRVSGNVWTVPNEGYDIRFVLELAPTDAAAVEQRLQKLIDDLVAQGPRPGELARFQQVTRTQYPVRRRSNGFWIGDFARRVLTPTLEIAPDRYLARVAALTDAQVQATARDWLRPERRLRLLQLPAGPAGAAADAAGTR</sequence>
<dbReference type="InterPro" id="IPR050626">
    <property type="entry name" value="Peptidase_M16"/>
</dbReference>
<evidence type="ECO:0000256" key="8">
    <source>
        <dbReference type="RuleBase" id="RU004447"/>
    </source>
</evidence>
<dbReference type="Proteomes" id="UP000029385">
    <property type="component" value="Unassembled WGS sequence"/>
</dbReference>
<keyword evidence="5" id="KW-0378">Hydrolase</keyword>
<keyword evidence="3" id="KW-0645">Protease</keyword>
<dbReference type="Pfam" id="PF05193">
    <property type="entry name" value="Peptidase_M16_C"/>
    <property type="match status" value="2"/>
</dbReference>
<dbReference type="InterPro" id="IPR011765">
    <property type="entry name" value="Pept_M16_N"/>
</dbReference>
<evidence type="ECO:0000256" key="1">
    <source>
        <dbReference type="ARBA" id="ARBA00001947"/>
    </source>
</evidence>
<name>A0A091AYV9_9GAMM</name>
<evidence type="ECO:0000259" key="10">
    <source>
        <dbReference type="Pfam" id="PF00675"/>
    </source>
</evidence>
<accession>A0A091AYV9</accession>
<evidence type="ECO:0000256" key="2">
    <source>
        <dbReference type="ARBA" id="ARBA00007261"/>
    </source>
</evidence>
<dbReference type="PROSITE" id="PS00143">
    <property type="entry name" value="INSULINASE"/>
    <property type="match status" value="1"/>
</dbReference>
<organism evidence="12 13">
    <name type="scientific">Arenimonas oryziterrae DSM 21050 = YC6267</name>
    <dbReference type="NCBI Taxonomy" id="1121015"/>
    <lineage>
        <taxon>Bacteria</taxon>
        <taxon>Pseudomonadati</taxon>
        <taxon>Pseudomonadota</taxon>
        <taxon>Gammaproteobacteria</taxon>
        <taxon>Lysobacterales</taxon>
        <taxon>Lysobacteraceae</taxon>
        <taxon>Arenimonas</taxon>
    </lineage>
</organism>
<gene>
    <name evidence="12" type="ORF">N789_07890</name>
</gene>
<evidence type="ECO:0000313" key="12">
    <source>
        <dbReference type="EMBL" id="KFN43859.1"/>
    </source>
</evidence>
<feature type="chain" id="PRO_5001869266" description="Peptidase M16" evidence="9">
    <location>
        <begin position="23"/>
        <end position="952"/>
    </location>
</feature>
<comment type="caution">
    <text evidence="12">The sequence shown here is derived from an EMBL/GenBank/DDBJ whole genome shotgun (WGS) entry which is preliminary data.</text>
</comment>
<comment type="similarity">
    <text evidence="2 8">Belongs to the peptidase M16 family.</text>
</comment>
<dbReference type="PATRIC" id="fig|1121015.4.peg.1069"/>
<dbReference type="SUPFAM" id="SSF63411">
    <property type="entry name" value="LuxS/MPP-like metallohydrolase"/>
    <property type="match status" value="4"/>
</dbReference>
<feature type="domain" description="Peptidase M16 C-terminal" evidence="11">
    <location>
        <begin position="708"/>
        <end position="869"/>
    </location>
</feature>
<feature type="domain" description="Peptidase M16 N-terminal" evidence="10">
    <location>
        <begin position="53"/>
        <end position="182"/>
    </location>
</feature>
<dbReference type="Pfam" id="PF00675">
    <property type="entry name" value="Peptidase_M16"/>
    <property type="match status" value="1"/>
</dbReference>
<evidence type="ECO:0000259" key="11">
    <source>
        <dbReference type="Pfam" id="PF05193"/>
    </source>
</evidence>
<evidence type="ECO:0000256" key="7">
    <source>
        <dbReference type="ARBA" id="ARBA00023049"/>
    </source>
</evidence>
<dbReference type="PANTHER" id="PTHR43690:SF34">
    <property type="entry name" value="ZINC PROTEASE PQQL-LIKE"/>
    <property type="match status" value="1"/>
</dbReference>
<dbReference type="GO" id="GO:0006508">
    <property type="term" value="P:proteolysis"/>
    <property type="evidence" value="ECO:0007669"/>
    <property type="project" value="UniProtKB-KW"/>
</dbReference>
<dbReference type="eggNOG" id="COG0612">
    <property type="taxonomic scope" value="Bacteria"/>
</dbReference>
<keyword evidence="7" id="KW-0482">Metalloprotease</keyword>
<dbReference type="InterPro" id="IPR001431">
    <property type="entry name" value="Pept_M16_Zn_BS"/>
</dbReference>
<evidence type="ECO:0000313" key="13">
    <source>
        <dbReference type="Proteomes" id="UP000029385"/>
    </source>
</evidence>